<dbReference type="AlphaFoldDB" id="A0A7L7RB88"/>
<evidence type="ECO:0000256" key="10">
    <source>
        <dbReference type="SAM" id="Phobius"/>
    </source>
</evidence>
<evidence type="ECO:0000256" key="3">
    <source>
        <dbReference type="ARBA" id="ARBA00022617"/>
    </source>
</evidence>
<feature type="binding site" description="axial binding residue" evidence="8">
    <location>
        <position position="449"/>
    </location>
    <ligand>
        <name>heme</name>
        <dbReference type="ChEBI" id="CHEBI:30413"/>
    </ligand>
    <ligandPart>
        <name>Fe</name>
        <dbReference type="ChEBI" id="CHEBI:18248"/>
    </ligandPart>
</feature>
<keyword evidence="3 8" id="KW-0349">Heme</keyword>
<keyword evidence="6 8" id="KW-0408">Iron</keyword>
<keyword evidence="10" id="KW-0812">Transmembrane</keyword>
<dbReference type="GO" id="GO:0005506">
    <property type="term" value="F:iron ion binding"/>
    <property type="evidence" value="ECO:0007669"/>
    <property type="project" value="InterPro"/>
</dbReference>
<evidence type="ECO:0000256" key="4">
    <source>
        <dbReference type="ARBA" id="ARBA00022723"/>
    </source>
</evidence>
<dbReference type="InterPro" id="IPR017972">
    <property type="entry name" value="Cyt_P450_CS"/>
</dbReference>
<dbReference type="EMBL" id="MN168780">
    <property type="protein sequence ID" value="QNS29934.1"/>
    <property type="molecule type" value="mRNA"/>
</dbReference>
<dbReference type="PROSITE" id="PS00086">
    <property type="entry name" value="CYTOCHROME_P450"/>
    <property type="match status" value="1"/>
</dbReference>
<keyword evidence="5 9" id="KW-0560">Oxidoreductase</keyword>
<comment type="cofactor">
    <cofactor evidence="1 8">
        <name>heme</name>
        <dbReference type="ChEBI" id="CHEBI:30413"/>
    </cofactor>
</comment>
<keyword evidence="7 9" id="KW-0503">Monooxygenase</keyword>
<dbReference type="PRINTS" id="PR00385">
    <property type="entry name" value="P450"/>
</dbReference>
<dbReference type="GO" id="GO:0004497">
    <property type="term" value="F:monooxygenase activity"/>
    <property type="evidence" value="ECO:0007669"/>
    <property type="project" value="UniProtKB-KW"/>
</dbReference>
<dbReference type="Pfam" id="PF00067">
    <property type="entry name" value="p450"/>
    <property type="match status" value="1"/>
</dbReference>
<feature type="transmembrane region" description="Helical" evidence="10">
    <location>
        <begin position="7"/>
        <end position="27"/>
    </location>
</feature>
<evidence type="ECO:0000313" key="11">
    <source>
        <dbReference type="EMBL" id="QNS29934.1"/>
    </source>
</evidence>
<gene>
    <name evidence="11" type="primary">CYP71AU107</name>
</gene>
<evidence type="ECO:0000256" key="6">
    <source>
        <dbReference type="ARBA" id="ARBA00023004"/>
    </source>
</evidence>
<dbReference type="InterPro" id="IPR001128">
    <property type="entry name" value="Cyt_P450"/>
</dbReference>
<evidence type="ECO:0000256" key="5">
    <source>
        <dbReference type="ARBA" id="ARBA00023002"/>
    </source>
</evidence>
<dbReference type="GO" id="GO:0020037">
    <property type="term" value="F:heme binding"/>
    <property type="evidence" value="ECO:0007669"/>
    <property type="project" value="InterPro"/>
</dbReference>
<evidence type="ECO:0000256" key="2">
    <source>
        <dbReference type="ARBA" id="ARBA00010617"/>
    </source>
</evidence>
<dbReference type="PANTHER" id="PTHR47955">
    <property type="entry name" value="CYTOCHROME P450 FAMILY 71 PROTEIN"/>
    <property type="match status" value="1"/>
</dbReference>
<dbReference type="GO" id="GO:0016705">
    <property type="term" value="F:oxidoreductase activity, acting on paired donors, with incorporation or reduction of molecular oxygen"/>
    <property type="evidence" value="ECO:0007669"/>
    <property type="project" value="InterPro"/>
</dbReference>
<dbReference type="FunFam" id="1.10.630.10:FF:000011">
    <property type="entry name" value="Cytochrome P450 83B1"/>
    <property type="match status" value="1"/>
</dbReference>
<dbReference type="Gene3D" id="1.10.630.10">
    <property type="entry name" value="Cytochrome P450"/>
    <property type="match status" value="1"/>
</dbReference>
<keyword evidence="4 8" id="KW-0479">Metal-binding</keyword>
<reference evidence="11" key="1">
    <citation type="journal article" date="2020" name="Genome">
        <title>Transcriptome-wide identification and characterization of cytochrome P450s from Nothapodytes nimmoniana and their phylogenomic analysis revealed candidate cytochrome P450s involved in camptothecin biosynthetic pathway.</title>
        <authorList>
            <person name="Godbole R.C."/>
            <person name="Pable A.A."/>
            <person name="Barvkar V.T."/>
        </authorList>
    </citation>
    <scope>NUCLEOTIDE SEQUENCE</scope>
</reference>
<dbReference type="InterPro" id="IPR036396">
    <property type="entry name" value="Cyt_P450_sf"/>
</dbReference>
<keyword evidence="10" id="KW-0472">Membrane</keyword>
<evidence type="ECO:0000256" key="1">
    <source>
        <dbReference type="ARBA" id="ARBA00001971"/>
    </source>
</evidence>
<proteinExistence type="evidence at transcript level"/>
<dbReference type="PRINTS" id="PR00463">
    <property type="entry name" value="EP450I"/>
</dbReference>
<name>A0A7L7RB88_NOTNI</name>
<comment type="similarity">
    <text evidence="2 9">Belongs to the cytochrome P450 family.</text>
</comment>
<dbReference type="CDD" id="cd11072">
    <property type="entry name" value="CYP71-like"/>
    <property type="match status" value="1"/>
</dbReference>
<evidence type="ECO:0000256" key="9">
    <source>
        <dbReference type="RuleBase" id="RU000461"/>
    </source>
</evidence>
<dbReference type="SUPFAM" id="SSF48264">
    <property type="entry name" value="Cytochrome P450"/>
    <property type="match status" value="1"/>
</dbReference>
<protein>
    <submittedName>
        <fullName evidence="11">Cytochrome P450</fullName>
    </submittedName>
</protein>
<dbReference type="PANTHER" id="PTHR47955:SF15">
    <property type="entry name" value="CYTOCHROME P450 71A2-LIKE"/>
    <property type="match status" value="1"/>
</dbReference>
<dbReference type="InterPro" id="IPR002401">
    <property type="entry name" value="Cyt_P450_E_grp-I"/>
</dbReference>
<sequence length="508" mass="57607">MVFLNQSSLFALLPFLVFLVFLVKWFYGTNSTTNKNHPPSPPKLPFIGNLHQLGTYPYRSLAALARKHGPLMLLHLGSQPMLVVSSADAAREIMKTHDLIFSNRPKTSIPARLVYDGKDIAFAPYGEYWRQIRSLSMLHLLSNRRVQSYRSIREEETALMIQSIRQFCSSSLLVNLSEKFRLLTNDVVCRIALGKKYGAGEGGRKFKKLLGELTELLGVFEVGDYIPWLAWVKFLNGLDAKVGRVAKEFDEFLEGVVEEHLDQKKSGGKVKIERQDFVDVLLDIQDESKESDFNLHEDSIKALIMDMFAAGTDTTSTILEWAMARLLRHPEVMKKLQNEVREVAQGRREITEDDLEKMHYLKAVIKETLRLHPPAPLLVPHESTHDVKVMGYDIAARTQVFINAWAIGRDPLWWKEPEMFQPERFLNSHVDFRGFHFELIPFGAGRRGCPGISFGIAVNELALANVICNFDLALPNGEKAEDLDMTEVAGLTVHKKSPIVVVVTPHCR</sequence>
<evidence type="ECO:0000256" key="7">
    <source>
        <dbReference type="ARBA" id="ARBA00023033"/>
    </source>
</evidence>
<accession>A0A7L7RB88</accession>
<evidence type="ECO:0000256" key="8">
    <source>
        <dbReference type="PIRSR" id="PIRSR602401-1"/>
    </source>
</evidence>
<keyword evidence="10" id="KW-1133">Transmembrane helix</keyword>
<organism evidence="11">
    <name type="scientific">Nothapodytes nimmoniana</name>
    <name type="common">Nothapodytes foetida</name>
    <dbReference type="NCBI Taxonomy" id="159386"/>
    <lineage>
        <taxon>Eukaryota</taxon>
        <taxon>Viridiplantae</taxon>
        <taxon>Streptophyta</taxon>
        <taxon>Embryophyta</taxon>
        <taxon>Tracheophyta</taxon>
        <taxon>Spermatophyta</taxon>
        <taxon>Magnoliopsida</taxon>
        <taxon>eudicotyledons</taxon>
        <taxon>Gunneridae</taxon>
        <taxon>Pentapetalae</taxon>
        <taxon>asterids</taxon>
        <taxon>lamiids</taxon>
        <taxon>Icacinales</taxon>
        <taxon>Icacinaceae</taxon>
        <taxon>Nothapodytes</taxon>
    </lineage>
</organism>